<name>K2FW69_9BACT</name>
<evidence type="ECO:0000313" key="1">
    <source>
        <dbReference type="EMBL" id="EKE27203.1"/>
    </source>
</evidence>
<proteinExistence type="predicted"/>
<dbReference type="AlphaFoldDB" id="K2FW69"/>
<gene>
    <name evidence="1" type="ORF">ACD_4C00003G0001</name>
</gene>
<feature type="non-terminal residue" evidence="1">
    <location>
        <position position="1"/>
    </location>
</feature>
<organism evidence="1">
    <name type="scientific">uncultured bacterium</name>
    <name type="common">gcode 4</name>
    <dbReference type="NCBI Taxonomy" id="1234023"/>
    <lineage>
        <taxon>Bacteria</taxon>
        <taxon>environmental samples</taxon>
    </lineage>
</organism>
<accession>K2FW69</accession>
<protein>
    <submittedName>
        <fullName evidence="1">Uncharacterized protein</fullName>
    </submittedName>
</protein>
<comment type="caution">
    <text evidence="1">The sequence shown here is derived from an EMBL/GenBank/DDBJ whole genome shotgun (WGS) entry which is preliminary data.</text>
</comment>
<dbReference type="EMBL" id="AMFJ01000519">
    <property type="protein sequence ID" value="EKE27203.1"/>
    <property type="molecule type" value="Genomic_DNA"/>
</dbReference>
<reference evidence="1" key="1">
    <citation type="journal article" date="2012" name="Science">
        <title>Fermentation, hydrogen, and sulfur metabolism in multiple uncultivated bacterial phyla.</title>
        <authorList>
            <person name="Wrighton K.C."/>
            <person name="Thomas B.C."/>
            <person name="Sharon I."/>
            <person name="Miller C.S."/>
            <person name="Castelle C.J."/>
            <person name="VerBerkmoes N.C."/>
            <person name="Wilkins M.J."/>
            <person name="Hettich R.L."/>
            <person name="Lipton M.S."/>
            <person name="Williams K.H."/>
            <person name="Long P.E."/>
            <person name="Banfield J.F."/>
        </authorList>
    </citation>
    <scope>NUCLEOTIDE SEQUENCE [LARGE SCALE GENOMIC DNA]</scope>
</reference>
<sequence length="85" mass="10020">DDTKKVEALNKILLKIEKRLSRVSNSSTRVKLEALRDVTQIKLDDFVDWVKLRWDGSVDDNSSLNNADDFVNWVKLRWDWTIDDN</sequence>